<comment type="caution">
    <text evidence="1">The sequence shown here is derived from an EMBL/GenBank/DDBJ whole genome shotgun (WGS) entry which is preliminary data.</text>
</comment>
<proteinExistence type="predicted"/>
<gene>
    <name evidence="1" type="ORF">LCGC14_3142320</name>
</gene>
<dbReference type="EMBL" id="LAZR01068924">
    <property type="protein sequence ID" value="KKK48718.1"/>
    <property type="molecule type" value="Genomic_DNA"/>
</dbReference>
<sequence>MFKIEMIDDVKNLPPDIRENYEDSFDADETSHLLMYHNGELKRHAADRIAPEDARFYRSLSW</sequence>
<evidence type="ECO:0000313" key="1">
    <source>
        <dbReference type="EMBL" id="KKK48718.1"/>
    </source>
</evidence>
<reference evidence="1" key="1">
    <citation type="journal article" date="2015" name="Nature">
        <title>Complex archaea that bridge the gap between prokaryotes and eukaryotes.</title>
        <authorList>
            <person name="Spang A."/>
            <person name="Saw J.H."/>
            <person name="Jorgensen S.L."/>
            <person name="Zaremba-Niedzwiedzka K."/>
            <person name="Martijn J."/>
            <person name="Lind A.E."/>
            <person name="van Eijk R."/>
            <person name="Schleper C."/>
            <person name="Guy L."/>
            <person name="Ettema T.J."/>
        </authorList>
    </citation>
    <scope>NUCLEOTIDE SEQUENCE</scope>
</reference>
<accession>A0A0F8VWE9</accession>
<organism evidence="1">
    <name type="scientific">marine sediment metagenome</name>
    <dbReference type="NCBI Taxonomy" id="412755"/>
    <lineage>
        <taxon>unclassified sequences</taxon>
        <taxon>metagenomes</taxon>
        <taxon>ecological metagenomes</taxon>
    </lineage>
</organism>
<dbReference type="AlphaFoldDB" id="A0A0F8VWE9"/>
<feature type="non-terminal residue" evidence="1">
    <location>
        <position position="62"/>
    </location>
</feature>
<protein>
    <submittedName>
        <fullName evidence="1">Uncharacterized protein</fullName>
    </submittedName>
</protein>
<name>A0A0F8VWE9_9ZZZZ</name>